<dbReference type="WBParaSite" id="PSAMB.scaffold475size50054.g6114.t1">
    <property type="protein sequence ID" value="PSAMB.scaffold475size50054.g6114.t1"/>
    <property type="gene ID" value="PSAMB.scaffold475size50054.g6114"/>
</dbReference>
<dbReference type="Proteomes" id="UP000887566">
    <property type="component" value="Unplaced"/>
</dbReference>
<organism evidence="1 2">
    <name type="scientific">Plectus sambesii</name>
    <dbReference type="NCBI Taxonomy" id="2011161"/>
    <lineage>
        <taxon>Eukaryota</taxon>
        <taxon>Metazoa</taxon>
        <taxon>Ecdysozoa</taxon>
        <taxon>Nematoda</taxon>
        <taxon>Chromadorea</taxon>
        <taxon>Plectida</taxon>
        <taxon>Plectina</taxon>
        <taxon>Plectoidea</taxon>
        <taxon>Plectidae</taxon>
        <taxon>Plectus</taxon>
    </lineage>
</organism>
<dbReference type="PANTHER" id="PTHR10974">
    <property type="entry name" value="FI08016P-RELATED"/>
    <property type="match status" value="1"/>
</dbReference>
<dbReference type="SUPFAM" id="SSF53649">
    <property type="entry name" value="Alkaline phosphatase-like"/>
    <property type="match status" value="1"/>
</dbReference>
<dbReference type="InterPro" id="IPR004245">
    <property type="entry name" value="DUF229"/>
</dbReference>
<dbReference type="Pfam" id="PF02995">
    <property type="entry name" value="DUF229"/>
    <property type="match status" value="1"/>
</dbReference>
<dbReference type="AlphaFoldDB" id="A0A914WP93"/>
<dbReference type="PANTHER" id="PTHR10974:SF1">
    <property type="entry name" value="FI08016P-RELATED"/>
    <property type="match status" value="1"/>
</dbReference>
<evidence type="ECO:0000313" key="1">
    <source>
        <dbReference type="Proteomes" id="UP000887566"/>
    </source>
</evidence>
<keyword evidence="1" id="KW-1185">Reference proteome</keyword>
<name>A0A914WP93_9BILA</name>
<dbReference type="CDD" id="cd16021">
    <property type="entry name" value="ALP_like"/>
    <property type="match status" value="1"/>
</dbReference>
<dbReference type="GO" id="GO:0005615">
    <property type="term" value="C:extracellular space"/>
    <property type="evidence" value="ECO:0007669"/>
    <property type="project" value="TreeGrafter"/>
</dbReference>
<dbReference type="Gene3D" id="3.40.720.10">
    <property type="entry name" value="Alkaline Phosphatase, subunit A"/>
    <property type="match status" value="1"/>
</dbReference>
<proteinExistence type="predicted"/>
<protein>
    <submittedName>
        <fullName evidence="2">DUF229 domain containing protein</fullName>
    </submittedName>
</protein>
<dbReference type="FunFam" id="3.40.720.10:FF:000017">
    <property type="entry name" value="Predicted protein"/>
    <property type="match status" value="1"/>
</dbReference>
<sequence length="630" mass="72308">MILVAAAIIWLVRSRQKNTVDLSFSAVLTHTFHKSGEQVCRIPKLDVNAPAIVKLLNTPKPLTCNQTEKNWAFVENGRFYIADEAVRVHGLIECNHYRFWRVSDDELASDIISDVQNGSLIEKSDYFRAECIAKDKNKWSNLFATIVPDLSAIEKAKAAKKLAAATNLDVFILIFDSLSSLMFQRKLKKAYKFLIQDLEAIVLEGYNIVGDGTPQAMIPILTAQTELELPLTRKRYKNASYLDDVYPMIWRNFSKHGYVTMYAEDSAALGTFTYRLKGFNKQPTNHYMRTFFMQAEKEMKNRMCVGSEPQHVTWFRYGENFFDQYPTKVNKFALMHHSLLSHSDINLIELADDDLTTHLMRMRDKGHLNNTLLIVMADHGHRFAKLRETHQGQLEERLPFFSFVMPPWFRQSHGKLAWANLKMNAKRLTTPFDIHATLMDILSWPTDEQLTDVDFPKERSMSLWRPIPSDRICAEAGVEAHWCTCLNWESADGYESEVNATARALVQAINDQTKPERKLCAELSLNKIVDAKRLVSHSDVLRYKWVKDKDGFVPDLSGKTKLSFATYQLHVITEPGHALYEATLQFNIDNGNVTIDFTSISHINAYGDQPHCIIDKNYFLAAYCVCYDKI</sequence>
<evidence type="ECO:0000313" key="2">
    <source>
        <dbReference type="WBParaSite" id="PSAMB.scaffold475size50054.g6114.t1"/>
    </source>
</evidence>
<accession>A0A914WP93</accession>
<dbReference type="InterPro" id="IPR017850">
    <property type="entry name" value="Alkaline_phosphatase_core_sf"/>
</dbReference>
<reference evidence="2" key="1">
    <citation type="submission" date="2022-11" db="UniProtKB">
        <authorList>
            <consortium name="WormBaseParasite"/>
        </authorList>
    </citation>
    <scope>IDENTIFICATION</scope>
</reference>